<dbReference type="PROSITE" id="PS50235">
    <property type="entry name" value="USP_3"/>
    <property type="match status" value="1"/>
</dbReference>
<feature type="region of interest" description="Disordered" evidence="2">
    <location>
        <begin position="1103"/>
        <end position="1156"/>
    </location>
</feature>
<dbReference type="InterPro" id="IPR050164">
    <property type="entry name" value="Peptidase_C19"/>
</dbReference>
<evidence type="ECO:0000313" key="5">
    <source>
        <dbReference type="Proteomes" id="UP000318571"/>
    </source>
</evidence>
<feature type="compositionally biased region" description="Polar residues" evidence="2">
    <location>
        <begin position="763"/>
        <end position="779"/>
    </location>
</feature>
<feature type="compositionally biased region" description="Polar residues" evidence="2">
    <location>
        <begin position="795"/>
        <end position="809"/>
    </location>
</feature>
<dbReference type="Pfam" id="PF21246">
    <property type="entry name" value="Usp38-like_N"/>
    <property type="match status" value="1"/>
</dbReference>
<protein>
    <recommendedName>
        <fullName evidence="3">USP domain-containing protein</fullName>
    </recommendedName>
</protein>
<dbReference type="PANTHER" id="PTHR24006:SF908">
    <property type="entry name" value="DEUBIQUITINATING APOPTOTIC INHIBITOR, ISOFORM A"/>
    <property type="match status" value="1"/>
</dbReference>
<feature type="region of interest" description="Disordered" evidence="2">
    <location>
        <begin position="827"/>
        <end position="851"/>
    </location>
</feature>
<dbReference type="OMA" id="YKMCGRS"/>
<feature type="compositionally biased region" description="Low complexity" evidence="2">
    <location>
        <begin position="827"/>
        <end position="843"/>
    </location>
</feature>
<dbReference type="InterPro" id="IPR028889">
    <property type="entry name" value="USP"/>
</dbReference>
<dbReference type="GO" id="GO:0005634">
    <property type="term" value="C:nucleus"/>
    <property type="evidence" value="ECO:0007669"/>
    <property type="project" value="TreeGrafter"/>
</dbReference>
<comment type="caution">
    <text evidence="4">The sequence shown here is derived from an EMBL/GenBank/DDBJ whole genome shotgun (WGS) entry which is preliminary data.</text>
</comment>
<feature type="compositionally biased region" description="Basic and acidic residues" evidence="2">
    <location>
        <begin position="783"/>
        <end position="794"/>
    </location>
</feature>
<dbReference type="AlphaFoldDB" id="A0A553PGB9"/>
<dbReference type="InterPro" id="IPR001394">
    <property type="entry name" value="Peptidase_C19_UCH"/>
</dbReference>
<dbReference type="GO" id="GO:0004843">
    <property type="term" value="F:cysteine-type deubiquitinase activity"/>
    <property type="evidence" value="ECO:0007669"/>
    <property type="project" value="InterPro"/>
</dbReference>
<dbReference type="InterPro" id="IPR049407">
    <property type="entry name" value="Usp38-like_N"/>
</dbReference>
<dbReference type="Pfam" id="PF00443">
    <property type="entry name" value="UCH"/>
    <property type="match status" value="2"/>
</dbReference>
<comment type="similarity">
    <text evidence="1">Belongs to the peptidase C19 family.</text>
</comment>
<feature type="compositionally biased region" description="Polar residues" evidence="2">
    <location>
        <begin position="1111"/>
        <end position="1124"/>
    </location>
</feature>
<evidence type="ECO:0000313" key="4">
    <source>
        <dbReference type="EMBL" id="TRY76725.1"/>
    </source>
</evidence>
<dbReference type="PROSITE" id="PS00972">
    <property type="entry name" value="USP_1"/>
    <property type="match status" value="1"/>
</dbReference>
<dbReference type="InterPro" id="IPR018200">
    <property type="entry name" value="USP_CS"/>
</dbReference>
<gene>
    <name evidence="4" type="ORF">TCAL_07430</name>
</gene>
<reference evidence="4 5" key="1">
    <citation type="journal article" date="2018" name="Nat. Ecol. Evol.">
        <title>Genomic signatures of mitonuclear coevolution across populations of Tigriopus californicus.</title>
        <authorList>
            <person name="Barreto F.S."/>
            <person name="Watson E.T."/>
            <person name="Lima T.G."/>
            <person name="Willett C.S."/>
            <person name="Edmands S."/>
            <person name="Li W."/>
            <person name="Burton R.S."/>
        </authorList>
    </citation>
    <scope>NUCLEOTIDE SEQUENCE [LARGE SCALE GENOMIC DNA]</scope>
    <source>
        <strain evidence="4 5">San Diego</strain>
    </source>
</reference>
<dbReference type="EMBL" id="VCGU01000004">
    <property type="protein sequence ID" value="TRY76725.1"/>
    <property type="molecule type" value="Genomic_DNA"/>
</dbReference>
<dbReference type="PANTHER" id="PTHR24006">
    <property type="entry name" value="UBIQUITIN CARBOXYL-TERMINAL HYDROLASE"/>
    <property type="match status" value="1"/>
</dbReference>
<dbReference type="SUPFAM" id="SSF54001">
    <property type="entry name" value="Cysteine proteinases"/>
    <property type="match status" value="1"/>
</dbReference>
<feature type="region of interest" description="Disordered" evidence="2">
    <location>
        <begin position="761"/>
        <end position="809"/>
    </location>
</feature>
<sequence length="1156" mass="130380">MDCYGRSALRTRFTLPPRWTDEWGVYEVGPIWPRAISRRVAMEGVLRQFVESRNPAHSPVFRRQFLTKMFSNLDQITLNPVDVSSLLGLFVQWILFSEDEPLIGQLGHQQFLALSRKYPAAFYEYVTPNFMIDMFTNATHGAKRELVQLVGEILSLLTEFEPERNIEATQRTIVNVTKIHLYACLKEHGVHLPVTREIARVYQNHPCVLPNPTEWSRFSVLIVTLLAGYQIHAVKSDQMNFFEATDEVSQMLPLIWGRSAATDGIQECLKAFYSIISSEGKDALSSPSCGLMAIIDKIPNVFLERATQAILDESSQATGEARTVIGLQTMIKWLTLSRASPRMVRWLLEMLRGLQAKDRNSILIEIAHSCTEPLSLALAQPDLIASVNDIFFFLLLGFQHSESIFHGVVSHIPQTLRSLGHMKSEETFHRLAEASRFLMARFPNFPDLYEPIVHVLEEFKIPEPSEARARELRSLSWLSPIHSTTFIHHQTRTISYLVEDALSFRSETGMVGLINLGNTCYMNSVLQALYITKDFCDDILSAPLTSSQLVLFRLQQVFAYLRYSQRSIYSPGDFLKVARPPWFESGRQQDCSEFLRYLIDTLHEQEKSSIPCRQQPGDEPSKSISTTRSSDEKKETILGKTIVICPLGSTPEEEEIPKMTTRSSNMALDVISEVPETNGDQDEEMLSQCSDGRMDEDFFGSRGSLSAFHNRGDLSEDEEVDLRGSRTSLGSLGMKRWTTEENLSSNSNNGSREDQLNILDEPLNNSHSDSTDSGIQSVGDSIRGSRDSVGDGKEASSSQLKDVATSSTKKSLQAKSEFNLAFLKPESLSPVSSSSSSSTSPSVQRPLHEPRLVSLVQKHLGGKLRTRYQCSKCQNVSEHREIFTELHLAVPADQSGKTNQLNDNLTMQSLVSSYLSEETLEGDNQYHCDTCQGLQDAVKSVHLLEGPHHLLCTLLRFKYDRAVNRKSKVFTNINYKLTLSLPIQDPTNESGQVREEHYALYAIVIHSGYSSDGGHYYTYARPPPRSAKELDCDTWYIFNDSKVSFGDFQSFKDVGKQFPRDVAYQLLYKKMEPVDESRPQRTMGRKPLRADLKSALDKDNLKFLREKERNSNNTGYKSSAWSSRSTRKKDGPDDEDDKDGYNEGGGKGFQGPSLVC</sequence>
<evidence type="ECO:0000256" key="2">
    <source>
        <dbReference type="SAM" id="MobiDB-lite"/>
    </source>
</evidence>
<name>A0A553PGB9_TIGCA</name>
<proteinExistence type="inferred from homology"/>
<feature type="domain" description="USP" evidence="3">
    <location>
        <begin position="511"/>
        <end position="1071"/>
    </location>
</feature>
<keyword evidence="5" id="KW-1185">Reference proteome</keyword>
<feature type="region of interest" description="Disordered" evidence="2">
    <location>
        <begin position="607"/>
        <end position="633"/>
    </location>
</feature>
<dbReference type="PROSITE" id="PS00973">
    <property type="entry name" value="USP_2"/>
    <property type="match status" value="1"/>
</dbReference>
<dbReference type="InterPro" id="IPR038765">
    <property type="entry name" value="Papain-like_cys_pep_sf"/>
</dbReference>
<dbReference type="OrthoDB" id="2420415at2759"/>
<accession>A0A553PGB9</accession>
<evidence type="ECO:0000259" key="3">
    <source>
        <dbReference type="PROSITE" id="PS50235"/>
    </source>
</evidence>
<dbReference type="GO" id="GO:0005829">
    <property type="term" value="C:cytosol"/>
    <property type="evidence" value="ECO:0007669"/>
    <property type="project" value="TreeGrafter"/>
</dbReference>
<dbReference type="STRING" id="6832.A0A553PGB9"/>
<dbReference type="GO" id="GO:0016579">
    <property type="term" value="P:protein deubiquitination"/>
    <property type="evidence" value="ECO:0007669"/>
    <property type="project" value="InterPro"/>
</dbReference>
<organism evidence="4 5">
    <name type="scientific">Tigriopus californicus</name>
    <name type="common">Marine copepod</name>
    <dbReference type="NCBI Taxonomy" id="6832"/>
    <lineage>
        <taxon>Eukaryota</taxon>
        <taxon>Metazoa</taxon>
        <taxon>Ecdysozoa</taxon>
        <taxon>Arthropoda</taxon>
        <taxon>Crustacea</taxon>
        <taxon>Multicrustacea</taxon>
        <taxon>Hexanauplia</taxon>
        <taxon>Copepoda</taxon>
        <taxon>Harpacticoida</taxon>
        <taxon>Harpacticidae</taxon>
        <taxon>Tigriopus</taxon>
    </lineage>
</organism>
<dbReference type="Proteomes" id="UP000318571">
    <property type="component" value="Chromosome 5"/>
</dbReference>
<evidence type="ECO:0000256" key="1">
    <source>
        <dbReference type="ARBA" id="ARBA00009085"/>
    </source>
</evidence>
<dbReference type="Gene3D" id="3.90.70.10">
    <property type="entry name" value="Cysteine proteinases"/>
    <property type="match status" value="2"/>
</dbReference>